<dbReference type="GO" id="GO:0050567">
    <property type="term" value="F:glutaminyl-tRNA synthase (glutamine-hydrolyzing) activity"/>
    <property type="evidence" value="ECO:0007669"/>
    <property type="project" value="UniProtKB-UniRule"/>
</dbReference>
<accession>A0A8S4BV53</accession>
<keyword evidence="2 7" id="KW-0436">Ligase</keyword>
<dbReference type="PANTHER" id="PTHR11895:SF151">
    <property type="entry name" value="GLUTAMYL-TRNA(GLN) AMIDOTRANSFERASE SUBUNIT A"/>
    <property type="match status" value="1"/>
</dbReference>
<comment type="subcellular location">
    <subcellularLocation>
        <location evidence="7">Mitochondrion</location>
    </subcellularLocation>
</comment>
<dbReference type="Proteomes" id="UP000837675">
    <property type="component" value="Unassembled WGS sequence"/>
</dbReference>
<evidence type="ECO:0000256" key="5">
    <source>
        <dbReference type="ARBA" id="ARBA00022917"/>
    </source>
</evidence>
<evidence type="ECO:0000256" key="3">
    <source>
        <dbReference type="ARBA" id="ARBA00022741"/>
    </source>
</evidence>
<organism evidence="9 10">
    <name type="scientific">Hyalomma marginatum</name>
    <dbReference type="NCBI Taxonomy" id="34627"/>
    <lineage>
        <taxon>Eukaryota</taxon>
        <taxon>Metazoa</taxon>
        <taxon>Ecdysozoa</taxon>
        <taxon>Arthropoda</taxon>
        <taxon>Chelicerata</taxon>
        <taxon>Arachnida</taxon>
        <taxon>Acari</taxon>
        <taxon>Parasitiformes</taxon>
        <taxon>Ixodida</taxon>
        <taxon>Ixodoidea</taxon>
        <taxon>Ixodidae</taxon>
        <taxon>Hyalomminae</taxon>
        <taxon>Hyalomma</taxon>
    </lineage>
</organism>
<dbReference type="GO" id="GO:0005524">
    <property type="term" value="F:ATP binding"/>
    <property type="evidence" value="ECO:0007669"/>
    <property type="project" value="UniProtKB-KW"/>
</dbReference>
<comment type="subunit">
    <text evidence="7">Subunit of the heterotrimeric GatCAB amidotransferase (AdT) complex, composed of A, B and C subunits.</text>
</comment>
<keyword evidence="10" id="KW-1185">Reference proteome</keyword>
<feature type="active site" description="Acyl-ester intermediate" evidence="7">
    <location>
        <position position="184"/>
    </location>
</feature>
<dbReference type="GO" id="GO:0032543">
    <property type="term" value="P:mitochondrial translation"/>
    <property type="evidence" value="ECO:0007669"/>
    <property type="project" value="UniProtKB-UniRule"/>
</dbReference>
<evidence type="ECO:0000313" key="10">
    <source>
        <dbReference type="Proteomes" id="UP000837675"/>
    </source>
</evidence>
<dbReference type="InterPro" id="IPR036928">
    <property type="entry name" value="AS_sf"/>
</dbReference>
<dbReference type="HAMAP" id="MF_00120">
    <property type="entry name" value="GatA"/>
    <property type="match status" value="1"/>
</dbReference>
<dbReference type="Gene3D" id="3.90.1300.10">
    <property type="entry name" value="Amidase signature (AS) domain"/>
    <property type="match status" value="1"/>
</dbReference>
<comment type="function">
    <text evidence="7">Allows the formation of correctly charged Gln-tRNA(Gln) through the transamidation of misacylated Glu-tRNA(Gln) in the mitochondria. The reaction takes place in the presence of glutamine and ATP through an activated gamma-phospho-Glu-tRNA(Gln).</text>
</comment>
<keyword evidence="4 7" id="KW-0067">ATP-binding</keyword>
<dbReference type="InterPro" id="IPR020556">
    <property type="entry name" value="Amidase_CS"/>
</dbReference>
<evidence type="ECO:0000256" key="1">
    <source>
        <dbReference type="ARBA" id="ARBA00008069"/>
    </source>
</evidence>
<evidence type="ECO:0000256" key="2">
    <source>
        <dbReference type="ARBA" id="ARBA00022598"/>
    </source>
</evidence>
<comment type="catalytic activity">
    <reaction evidence="6 7">
        <text>L-glutamyl-tRNA(Gln) + L-glutamine + ATP + H2O = L-glutaminyl-tRNA(Gln) + L-glutamate + ADP + phosphate + H(+)</text>
        <dbReference type="Rhea" id="RHEA:17521"/>
        <dbReference type="Rhea" id="RHEA-COMP:9681"/>
        <dbReference type="Rhea" id="RHEA-COMP:9684"/>
        <dbReference type="ChEBI" id="CHEBI:15377"/>
        <dbReference type="ChEBI" id="CHEBI:15378"/>
        <dbReference type="ChEBI" id="CHEBI:29985"/>
        <dbReference type="ChEBI" id="CHEBI:30616"/>
        <dbReference type="ChEBI" id="CHEBI:43474"/>
        <dbReference type="ChEBI" id="CHEBI:58359"/>
        <dbReference type="ChEBI" id="CHEBI:78520"/>
        <dbReference type="ChEBI" id="CHEBI:78521"/>
        <dbReference type="ChEBI" id="CHEBI:456216"/>
        <dbReference type="EC" id="6.3.5.7"/>
    </reaction>
</comment>
<dbReference type="PANTHER" id="PTHR11895">
    <property type="entry name" value="TRANSAMIDASE"/>
    <property type="match status" value="1"/>
</dbReference>
<protein>
    <recommendedName>
        <fullName evidence="7">Glutamyl-tRNA(Gln) amidotransferase subunit A, mitochondrial</fullName>
        <shortName evidence="7">Glu-AdT subunit A</shortName>
        <ecNumber evidence="7">6.3.5.7</ecNumber>
    </recommendedName>
</protein>
<dbReference type="InterPro" id="IPR000120">
    <property type="entry name" value="Amidase"/>
</dbReference>
<evidence type="ECO:0000313" key="9">
    <source>
        <dbReference type="EMBL" id="CAG7593234.1"/>
    </source>
</evidence>
<feature type="active site" description="Charge relay system" evidence="7">
    <location>
        <position position="160"/>
    </location>
</feature>
<gene>
    <name evidence="9" type="ORF">MHYMCMPASI_00673</name>
</gene>
<dbReference type="GO" id="GO:0070681">
    <property type="term" value="P:glutaminyl-tRNAGln biosynthesis via transamidation"/>
    <property type="evidence" value="ECO:0007669"/>
    <property type="project" value="UniProtKB-UniRule"/>
</dbReference>
<feature type="active site" description="Charge relay system" evidence="7">
    <location>
        <position position="80"/>
    </location>
</feature>
<comment type="caution">
    <text evidence="9">The sequence shown here is derived from an EMBL/GenBank/DDBJ whole genome shotgun (WGS) entry which is preliminary data.</text>
</comment>
<dbReference type="PROSITE" id="PS00571">
    <property type="entry name" value="AMIDASES"/>
    <property type="match status" value="1"/>
</dbReference>
<sequence>MDITNLINLSIVEAKNLMRKGEISPTELVKAHLERAEETKELNAYVLMMEELALKQAIESERKYKQGSHGIIEGIPVAIKDSFCIKGFRTTACSRILENFIPGYDSTVTSYLCKRGGIMIGKTNMDELAMGSSNKTSYFGAVINPWRRNGDDSKLVPGGSSGGSAAAVAARSCMGALGSDTGGSVRQPASFTGVVGIKPTYGRCSRYGLVAYASSLDQAGVFARSVEDSSLMLQAVCGYDKYDATSKNIDVPEWSKSLKNGIKGLKIGIPKEYYIDGINVQINALWQKGMEWLKEAGAEIVDISLPHTQYALPIYYIIAPAEASSNLSRFDGIRYGLRIEEEGDDINAMISKTRGQGFGEEVKRRIMIGTYLLSSAQYDLHYLKAQKVRRLLQKDFIDAFEKIDAILIPTAPSEAFAIDEQITDPLTMYLNDIFTVTVNLAGLPGISVPGGLSEKGLPLGLQVISKPYDEETMLKVAYQIEAAANFKGL</sequence>
<comment type="similarity">
    <text evidence="1 7">Belongs to the amidase family. GatA subfamily.</text>
</comment>
<dbReference type="SUPFAM" id="SSF75304">
    <property type="entry name" value="Amidase signature (AS) enzymes"/>
    <property type="match status" value="1"/>
</dbReference>
<evidence type="ECO:0000256" key="6">
    <source>
        <dbReference type="ARBA" id="ARBA00047407"/>
    </source>
</evidence>
<keyword evidence="3 7" id="KW-0547">Nucleotide-binding</keyword>
<dbReference type="Pfam" id="PF01425">
    <property type="entry name" value="Amidase"/>
    <property type="match status" value="1"/>
</dbReference>
<evidence type="ECO:0000256" key="4">
    <source>
        <dbReference type="ARBA" id="ARBA00022840"/>
    </source>
</evidence>
<proteinExistence type="inferred from homology"/>
<dbReference type="GO" id="GO:0030956">
    <property type="term" value="C:glutamyl-tRNA(Gln) amidotransferase complex"/>
    <property type="evidence" value="ECO:0007669"/>
    <property type="project" value="UniProtKB-UniRule"/>
</dbReference>
<dbReference type="EC" id="6.3.5.7" evidence="7"/>
<dbReference type="InterPro" id="IPR004412">
    <property type="entry name" value="GatA"/>
</dbReference>
<dbReference type="AlphaFoldDB" id="A0A8S4BV53"/>
<feature type="domain" description="Amidase" evidence="8">
    <location>
        <begin position="27"/>
        <end position="474"/>
    </location>
</feature>
<keyword evidence="7" id="KW-0496">Mitochondrion</keyword>
<dbReference type="InterPro" id="IPR023631">
    <property type="entry name" value="Amidase_dom"/>
</dbReference>
<keyword evidence="5 7" id="KW-0648">Protein biosynthesis</keyword>
<reference evidence="9" key="1">
    <citation type="submission" date="2021-06" db="EMBL/GenBank/DDBJ databases">
        <authorList>
            <person name="Nardi T."/>
            <person name="Nardi T."/>
        </authorList>
    </citation>
    <scope>NUCLEOTIDE SEQUENCE</scope>
</reference>
<evidence type="ECO:0000259" key="8">
    <source>
        <dbReference type="Pfam" id="PF01425"/>
    </source>
</evidence>
<evidence type="ECO:0000256" key="7">
    <source>
        <dbReference type="HAMAP-Rule" id="MF_03150"/>
    </source>
</evidence>
<name>A0A8S4BV53_9ACAR</name>
<dbReference type="EMBL" id="CAJVAF010000295">
    <property type="protein sequence ID" value="CAG7593234.1"/>
    <property type="molecule type" value="Genomic_DNA"/>
</dbReference>
<dbReference type="GO" id="GO:0005739">
    <property type="term" value="C:mitochondrion"/>
    <property type="evidence" value="ECO:0007669"/>
    <property type="project" value="UniProtKB-SubCell"/>
</dbReference>
<dbReference type="NCBIfam" id="TIGR00132">
    <property type="entry name" value="gatA"/>
    <property type="match status" value="1"/>
</dbReference>